<protein>
    <submittedName>
        <fullName evidence="2">Glycosyltransferase family 25 protein</fullName>
    </submittedName>
</protein>
<evidence type="ECO:0000313" key="3">
    <source>
        <dbReference type="Proteomes" id="UP000799324"/>
    </source>
</evidence>
<evidence type="ECO:0000313" key="2">
    <source>
        <dbReference type="EMBL" id="KAF2657600.1"/>
    </source>
</evidence>
<evidence type="ECO:0000259" key="1">
    <source>
        <dbReference type="Pfam" id="PF01755"/>
    </source>
</evidence>
<sequence length="384" mass="42854">MPFLTLQGLRILQVLAVSTVILTAFFTVSHFGSNAFKGSGIAEHIKLPDGGSKGPSLPFTARAPEPKAANSTLDFQEIIYLSMPYRTDRQDALSLIAGLTGLKLTMIPGVAPDEIHPKAMPPHIGNNNMTGTAPLGIWRAHANVWRHMIDNDVQSALIIEDDVDFDTNIKEIMGMLNWQLRYNNTIRWGKDNVQKGWKEECPYGCDWDEIFVGQCGGKPNRKRLDLHQVVPEPHGPNLTSLPRWAKKEMTSIWNLTESDGIRVISPTWEPICLMGYGLTRMGAMRMLYHIGGWKPFGWPVDNEIAWKTSAGLISGYTMSPPAFTSWRVGGAQDSDNDPGMNGQEVNTLGNVNGKSMGLKNSVRKSLEGVFKKNYWKDMENEIRW</sequence>
<dbReference type="Proteomes" id="UP000799324">
    <property type="component" value="Unassembled WGS sequence"/>
</dbReference>
<dbReference type="EMBL" id="MU004323">
    <property type="protein sequence ID" value="KAF2657600.1"/>
    <property type="molecule type" value="Genomic_DNA"/>
</dbReference>
<keyword evidence="3" id="KW-1185">Reference proteome</keyword>
<accession>A0A6A6TCS6</accession>
<name>A0A6A6TCS6_9PLEO</name>
<dbReference type="Pfam" id="PF01755">
    <property type="entry name" value="Glyco_transf_25"/>
    <property type="match status" value="1"/>
</dbReference>
<reference evidence="2" key="1">
    <citation type="journal article" date="2020" name="Stud. Mycol.">
        <title>101 Dothideomycetes genomes: a test case for predicting lifestyles and emergence of pathogens.</title>
        <authorList>
            <person name="Haridas S."/>
            <person name="Albert R."/>
            <person name="Binder M."/>
            <person name="Bloem J."/>
            <person name="Labutti K."/>
            <person name="Salamov A."/>
            <person name="Andreopoulos B."/>
            <person name="Baker S."/>
            <person name="Barry K."/>
            <person name="Bills G."/>
            <person name="Bluhm B."/>
            <person name="Cannon C."/>
            <person name="Castanera R."/>
            <person name="Culley D."/>
            <person name="Daum C."/>
            <person name="Ezra D."/>
            <person name="Gonzalez J."/>
            <person name="Henrissat B."/>
            <person name="Kuo A."/>
            <person name="Liang C."/>
            <person name="Lipzen A."/>
            <person name="Lutzoni F."/>
            <person name="Magnuson J."/>
            <person name="Mondo S."/>
            <person name="Nolan M."/>
            <person name="Ohm R."/>
            <person name="Pangilinan J."/>
            <person name="Park H.-J."/>
            <person name="Ramirez L."/>
            <person name="Alfaro M."/>
            <person name="Sun H."/>
            <person name="Tritt A."/>
            <person name="Yoshinaga Y."/>
            <person name="Zwiers L.-H."/>
            <person name="Turgeon B."/>
            <person name="Goodwin S."/>
            <person name="Spatafora J."/>
            <person name="Crous P."/>
            <person name="Grigoriev I."/>
        </authorList>
    </citation>
    <scope>NUCLEOTIDE SEQUENCE</scope>
    <source>
        <strain evidence="2">CBS 122681</strain>
    </source>
</reference>
<dbReference type="OrthoDB" id="47375at2759"/>
<dbReference type="GO" id="GO:0016740">
    <property type="term" value="F:transferase activity"/>
    <property type="evidence" value="ECO:0007669"/>
    <property type="project" value="UniProtKB-KW"/>
</dbReference>
<keyword evidence="2" id="KW-0808">Transferase</keyword>
<dbReference type="InterPro" id="IPR002654">
    <property type="entry name" value="Glyco_trans_25"/>
</dbReference>
<proteinExistence type="predicted"/>
<organism evidence="2 3">
    <name type="scientific">Lophiostoma macrostomum CBS 122681</name>
    <dbReference type="NCBI Taxonomy" id="1314788"/>
    <lineage>
        <taxon>Eukaryota</taxon>
        <taxon>Fungi</taxon>
        <taxon>Dikarya</taxon>
        <taxon>Ascomycota</taxon>
        <taxon>Pezizomycotina</taxon>
        <taxon>Dothideomycetes</taxon>
        <taxon>Pleosporomycetidae</taxon>
        <taxon>Pleosporales</taxon>
        <taxon>Lophiostomataceae</taxon>
        <taxon>Lophiostoma</taxon>
    </lineage>
</organism>
<feature type="domain" description="Glycosyl transferase family 25" evidence="1">
    <location>
        <begin position="139"/>
        <end position="187"/>
    </location>
</feature>
<gene>
    <name evidence="2" type="ORF">K491DRAFT_714260</name>
</gene>
<dbReference type="AlphaFoldDB" id="A0A6A6TCS6"/>
<dbReference type="CDD" id="cd06532">
    <property type="entry name" value="Glyco_transf_25"/>
    <property type="match status" value="1"/>
</dbReference>